<protein>
    <submittedName>
        <fullName evidence="2">Uncharacterized protein</fullName>
    </submittedName>
</protein>
<evidence type="ECO:0000313" key="2">
    <source>
        <dbReference type="EMBL" id="EGT36948.1"/>
    </source>
</evidence>
<reference evidence="3" key="1">
    <citation type="submission" date="2011-07" db="EMBL/GenBank/DDBJ databases">
        <authorList>
            <consortium name="Caenorhabditis brenneri Sequencing and Analysis Consortium"/>
            <person name="Wilson R.K."/>
        </authorList>
    </citation>
    <scope>NUCLEOTIDE SEQUENCE [LARGE SCALE GENOMIC DNA]</scope>
    <source>
        <strain evidence="3">PB2801</strain>
    </source>
</reference>
<sequence length="91" mass="10035">MTNISMSAIAIYKAIDFNMKTFEVPLTSRNDEKKSRLFGRTLLVYDYSKSGTETTTGIPSTSTNTNHSKSDEILVTDSQKSSTFQAGSDLL</sequence>
<dbReference type="EMBL" id="GL379940">
    <property type="protein sequence ID" value="EGT36948.1"/>
    <property type="molecule type" value="Genomic_DNA"/>
</dbReference>
<dbReference type="InParanoid" id="G0NST8"/>
<dbReference type="AlphaFoldDB" id="G0NST8"/>
<organism evidence="3">
    <name type="scientific">Caenorhabditis brenneri</name>
    <name type="common">Nematode worm</name>
    <dbReference type="NCBI Taxonomy" id="135651"/>
    <lineage>
        <taxon>Eukaryota</taxon>
        <taxon>Metazoa</taxon>
        <taxon>Ecdysozoa</taxon>
        <taxon>Nematoda</taxon>
        <taxon>Chromadorea</taxon>
        <taxon>Rhabditida</taxon>
        <taxon>Rhabditina</taxon>
        <taxon>Rhabditomorpha</taxon>
        <taxon>Rhabditoidea</taxon>
        <taxon>Rhabditidae</taxon>
        <taxon>Peloderinae</taxon>
        <taxon>Caenorhabditis</taxon>
    </lineage>
</organism>
<dbReference type="HOGENOM" id="CLU_2429012_0_0_1"/>
<dbReference type="Proteomes" id="UP000008068">
    <property type="component" value="Unassembled WGS sequence"/>
</dbReference>
<evidence type="ECO:0000256" key="1">
    <source>
        <dbReference type="SAM" id="MobiDB-lite"/>
    </source>
</evidence>
<name>G0NST8_CAEBE</name>
<accession>G0NST8</accession>
<evidence type="ECO:0000313" key="3">
    <source>
        <dbReference type="Proteomes" id="UP000008068"/>
    </source>
</evidence>
<gene>
    <name evidence="2" type="ORF">CAEBREN_24319</name>
</gene>
<feature type="compositionally biased region" description="Polar residues" evidence="1">
    <location>
        <begin position="76"/>
        <end position="91"/>
    </location>
</feature>
<feature type="region of interest" description="Disordered" evidence="1">
    <location>
        <begin position="50"/>
        <end position="91"/>
    </location>
</feature>
<keyword evidence="3" id="KW-1185">Reference proteome</keyword>
<proteinExistence type="predicted"/>
<feature type="compositionally biased region" description="Low complexity" evidence="1">
    <location>
        <begin position="50"/>
        <end position="66"/>
    </location>
</feature>